<dbReference type="PANTHER" id="PTHR38339">
    <property type="entry name" value="TRANSGLUTAMINASE DOMAIN PROTEIN"/>
    <property type="match status" value="1"/>
</dbReference>
<accession>A0A1E3X6X2</accession>
<reference evidence="2 3" key="1">
    <citation type="submission" date="2016-07" db="EMBL/GenBank/DDBJ databases">
        <title>Draft genome of Scalindua rubra, obtained from a brine-seawater interface in the Red Sea, sheds light on salt adaptation in anammox bacteria.</title>
        <authorList>
            <person name="Speth D.R."/>
            <person name="Lagkouvardos I."/>
            <person name="Wang Y."/>
            <person name="Qian P.-Y."/>
            <person name="Dutilh B.E."/>
            <person name="Jetten M.S."/>
        </authorList>
    </citation>
    <scope>NUCLEOTIDE SEQUENCE [LARGE SCALE GENOMIC DNA]</scope>
    <source>
        <strain evidence="2">BSI-1</strain>
    </source>
</reference>
<gene>
    <name evidence="2" type="ORF">SCARUB_03528</name>
</gene>
<evidence type="ECO:0000313" key="3">
    <source>
        <dbReference type="Proteomes" id="UP000094056"/>
    </source>
</evidence>
<dbReference type="InterPro" id="IPR002931">
    <property type="entry name" value="Transglutaminase-like"/>
</dbReference>
<dbReference type="Gene3D" id="3.10.620.30">
    <property type="match status" value="1"/>
</dbReference>
<dbReference type="SUPFAM" id="SSF54001">
    <property type="entry name" value="Cysteine proteinases"/>
    <property type="match status" value="1"/>
</dbReference>
<comment type="caution">
    <text evidence="2">The sequence shown here is derived from an EMBL/GenBank/DDBJ whole genome shotgun (WGS) entry which is preliminary data.</text>
</comment>
<keyword evidence="2" id="KW-0645">Protease</keyword>
<evidence type="ECO:0000313" key="2">
    <source>
        <dbReference type="EMBL" id="ODS31361.1"/>
    </source>
</evidence>
<dbReference type="EMBL" id="MAYW01000124">
    <property type="protein sequence ID" value="ODS31361.1"/>
    <property type="molecule type" value="Genomic_DNA"/>
</dbReference>
<sequence length="334" mass="38158">MKAKISVLLVFFLLIASLVYAKEREGVITFKINLPFKNESKRARLWLPFPLSDEYQSIDNITVGGNFNNSAVYREAKSEATYLFAEWNDISEKMELTMSFKVKAKERILKDFKHTKASVPKEVKKYLESSCWVPTDGKIKEIANQITNNKEGILEKSRAIYNWVVENIYRDPEVRGCGLGIVEKTLAKRGGKCADISSVYVAIARAAGVPAREVFGLRLGKKSKEDMTNGHHCWAEFYLPGTGWIQVDPADVRKAMLVRKLDLKEAEPYREYFFGAVDEYRIVLKRGGRGINLYPSQDGEALNYFMYPYAELDGRPLDYFDPKNFGYSVEFKAL</sequence>
<dbReference type="InterPro" id="IPR038765">
    <property type="entry name" value="Papain-like_cys_pep_sf"/>
</dbReference>
<dbReference type="Proteomes" id="UP000094056">
    <property type="component" value="Unassembled WGS sequence"/>
</dbReference>
<dbReference type="AlphaFoldDB" id="A0A1E3X6X2"/>
<dbReference type="SMART" id="SM00460">
    <property type="entry name" value="TGc"/>
    <property type="match status" value="1"/>
</dbReference>
<dbReference type="PATRIC" id="fig|1872076.5.peg.4205"/>
<keyword evidence="2" id="KW-0378">Hydrolase</keyword>
<name>A0A1E3X6X2_9BACT</name>
<proteinExistence type="predicted"/>
<dbReference type="GO" id="GO:0008233">
    <property type="term" value="F:peptidase activity"/>
    <property type="evidence" value="ECO:0007669"/>
    <property type="project" value="UniProtKB-KW"/>
</dbReference>
<feature type="domain" description="Transglutaminase-like" evidence="1">
    <location>
        <begin position="185"/>
        <end position="251"/>
    </location>
</feature>
<dbReference type="GO" id="GO:0006508">
    <property type="term" value="P:proteolysis"/>
    <property type="evidence" value="ECO:0007669"/>
    <property type="project" value="UniProtKB-KW"/>
</dbReference>
<dbReference type="PANTHER" id="PTHR38339:SF1">
    <property type="entry name" value="TRANSGLUTAMINASE-LIKE DOMAIN-CONTAINING PROTEIN"/>
    <property type="match status" value="1"/>
</dbReference>
<dbReference type="Pfam" id="PF01841">
    <property type="entry name" value="Transglut_core"/>
    <property type="match status" value="1"/>
</dbReference>
<organism evidence="2 3">
    <name type="scientific">Candidatus Scalindua rubra</name>
    <dbReference type="NCBI Taxonomy" id="1872076"/>
    <lineage>
        <taxon>Bacteria</taxon>
        <taxon>Pseudomonadati</taxon>
        <taxon>Planctomycetota</taxon>
        <taxon>Candidatus Brocadiia</taxon>
        <taxon>Candidatus Brocadiales</taxon>
        <taxon>Candidatus Scalinduaceae</taxon>
        <taxon>Candidatus Scalindua</taxon>
    </lineage>
</organism>
<protein>
    <submittedName>
        <fullName evidence="2">Cysteine protease</fullName>
    </submittedName>
</protein>
<evidence type="ECO:0000259" key="1">
    <source>
        <dbReference type="SMART" id="SM00460"/>
    </source>
</evidence>